<dbReference type="PANTHER" id="PTHR34203:SF13">
    <property type="entry name" value="EXPRESSED PROTEIN"/>
    <property type="match status" value="1"/>
</dbReference>
<gene>
    <name evidence="4" type="ORF">CDEB00056_LOCUS24166</name>
</gene>
<dbReference type="InterPro" id="IPR029063">
    <property type="entry name" value="SAM-dependent_MTases_sf"/>
</dbReference>
<dbReference type="Pfam" id="PF05050">
    <property type="entry name" value="Methyltransf_21"/>
    <property type="match status" value="1"/>
</dbReference>
<keyword evidence="2" id="KW-0472">Membrane</keyword>
<accession>A0A7S3QK40</accession>
<protein>
    <recommendedName>
        <fullName evidence="3">Methyltransferase FkbM domain-containing protein</fullName>
    </recommendedName>
</protein>
<proteinExistence type="predicted"/>
<dbReference type="AlphaFoldDB" id="A0A7S3QK40"/>
<evidence type="ECO:0000256" key="2">
    <source>
        <dbReference type="SAM" id="Phobius"/>
    </source>
</evidence>
<reference evidence="4" key="1">
    <citation type="submission" date="2021-01" db="EMBL/GenBank/DDBJ databases">
        <authorList>
            <person name="Corre E."/>
            <person name="Pelletier E."/>
            <person name="Niang G."/>
            <person name="Scheremetjew M."/>
            <person name="Finn R."/>
            <person name="Kale V."/>
            <person name="Holt S."/>
            <person name="Cochrane G."/>
            <person name="Meng A."/>
            <person name="Brown T."/>
            <person name="Cohen L."/>
        </authorList>
    </citation>
    <scope>NUCLEOTIDE SEQUENCE</scope>
    <source>
        <strain evidence="4">MM31A-1</strain>
    </source>
</reference>
<dbReference type="PANTHER" id="PTHR34203">
    <property type="entry name" value="METHYLTRANSFERASE, FKBM FAMILY PROTEIN"/>
    <property type="match status" value="1"/>
</dbReference>
<name>A0A7S3QK40_9STRA</name>
<dbReference type="InterPro" id="IPR006342">
    <property type="entry name" value="FkbM_mtfrase"/>
</dbReference>
<dbReference type="InterPro" id="IPR052514">
    <property type="entry name" value="SAM-dependent_MTase"/>
</dbReference>
<dbReference type="Gene3D" id="3.40.50.150">
    <property type="entry name" value="Vaccinia Virus protein VP39"/>
    <property type="match status" value="1"/>
</dbReference>
<keyword evidence="2" id="KW-1133">Transmembrane helix</keyword>
<dbReference type="NCBIfam" id="TIGR01444">
    <property type="entry name" value="fkbM_fam"/>
    <property type="match status" value="1"/>
</dbReference>
<evidence type="ECO:0000313" key="4">
    <source>
        <dbReference type="EMBL" id="CAE0479312.1"/>
    </source>
</evidence>
<feature type="compositionally biased region" description="Basic and acidic residues" evidence="1">
    <location>
        <begin position="85"/>
        <end position="97"/>
    </location>
</feature>
<feature type="transmembrane region" description="Helical" evidence="2">
    <location>
        <begin position="54"/>
        <end position="76"/>
    </location>
</feature>
<evidence type="ECO:0000259" key="3">
    <source>
        <dbReference type="Pfam" id="PF05050"/>
    </source>
</evidence>
<feature type="compositionally biased region" description="Polar residues" evidence="1">
    <location>
        <begin position="98"/>
        <end position="108"/>
    </location>
</feature>
<sequence>MFRRKLTPAGAAASSLHIVDNDSGDTLMHNRFLLTRIFLSNGRIGSAAGTRRKIYQIGGIVLMIVLLSILMLNPAAKQNQSTSRQSERSSEKDKTDISDSMSAPNTQKIAKEKSQKSTRSVPRPITETCKDVLVHDQAAIQANISLPEKVEFSILLFPLNKDKYISAKILKSGLYEKEMGDFISRALPLASGNGNSSPSTASGKIKDDRPWAVDIGANVGFHSLHMAKRGARVISFEPAPDTSTLLKCSIDLLDANSDGRATGDTSFDNNSTMGSITLIKAGASDVRAMEKMPRHPDSPGMTTFGGATSSFPLEELGIDKNSTSRMDSTGLESEANGIPLVRVEDILIEHGLPENDPGSLRLLKVDAEGFELRALQGFNLTRFPFKFLTFEFFPKMLRGSGQSDPVDLLILVRNAGYKCDTDEKVGSTRKEMNEWVNKIRRHENIYCQLRESSD</sequence>
<evidence type="ECO:0000256" key="1">
    <source>
        <dbReference type="SAM" id="MobiDB-lite"/>
    </source>
</evidence>
<feature type="domain" description="Methyltransferase FkbM" evidence="3">
    <location>
        <begin position="214"/>
        <end position="418"/>
    </location>
</feature>
<feature type="region of interest" description="Disordered" evidence="1">
    <location>
        <begin position="77"/>
        <end position="122"/>
    </location>
</feature>
<keyword evidence="2" id="KW-0812">Transmembrane</keyword>
<dbReference type="EMBL" id="HBIO01031528">
    <property type="protein sequence ID" value="CAE0479312.1"/>
    <property type="molecule type" value="Transcribed_RNA"/>
</dbReference>
<organism evidence="4">
    <name type="scientific">Chaetoceros debilis</name>
    <dbReference type="NCBI Taxonomy" id="122233"/>
    <lineage>
        <taxon>Eukaryota</taxon>
        <taxon>Sar</taxon>
        <taxon>Stramenopiles</taxon>
        <taxon>Ochrophyta</taxon>
        <taxon>Bacillariophyta</taxon>
        <taxon>Coscinodiscophyceae</taxon>
        <taxon>Chaetocerotophycidae</taxon>
        <taxon>Chaetocerotales</taxon>
        <taxon>Chaetocerotaceae</taxon>
        <taxon>Chaetoceros</taxon>
    </lineage>
</organism>
<dbReference type="SUPFAM" id="SSF53335">
    <property type="entry name" value="S-adenosyl-L-methionine-dependent methyltransferases"/>
    <property type="match status" value="1"/>
</dbReference>